<evidence type="ECO:0008006" key="3">
    <source>
        <dbReference type="Google" id="ProtNLM"/>
    </source>
</evidence>
<gene>
    <name evidence="1" type="ORF">DGMP_10000</name>
</gene>
<accession>A0A8D5JL84</accession>
<dbReference type="KEGG" id="dbk:DGMP_10000"/>
<keyword evidence="2" id="KW-1185">Reference proteome</keyword>
<organism evidence="1 2">
    <name type="scientific">Desulfomarina profundi</name>
    <dbReference type="NCBI Taxonomy" id="2772557"/>
    <lineage>
        <taxon>Bacteria</taxon>
        <taxon>Pseudomonadati</taxon>
        <taxon>Thermodesulfobacteriota</taxon>
        <taxon>Desulfobulbia</taxon>
        <taxon>Desulfobulbales</taxon>
        <taxon>Desulfobulbaceae</taxon>
        <taxon>Desulfomarina</taxon>
    </lineage>
</organism>
<dbReference type="EMBL" id="AP024086">
    <property type="protein sequence ID" value="BCL60307.1"/>
    <property type="molecule type" value="Genomic_DNA"/>
</dbReference>
<dbReference type="RefSeq" id="WP_268907514.1">
    <property type="nucleotide sequence ID" value="NZ_AP024086.1"/>
</dbReference>
<name>A0A8D5JL84_9BACT</name>
<sequence length="52" mass="5415">MVLLNGGAALMAAGKVENLKDGVSLARDIVKSGAALEKLDQLVKFSEKISSK</sequence>
<evidence type="ECO:0000313" key="2">
    <source>
        <dbReference type="Proteomes" id="UP000826725"/>
    </source>
</evidence>
<proteinExistence type="predicted"/>
<evidence type="ECO:0000313" key="1">
    <source>
        <dbReference type="EMBL" id="BCL60307.1"/>
    </source>
</evidence>
<reference evidence="1" key="1">
    <citation type="submission" date="2020-09" db="EMBL/GenBank/DDBJ databases">
        <title>Desulfogranum mesoprofundum gen. nov., sp. nov., a novel mesophilic, sulfate-reducing chemolithoautotroph isolated from a deep-sea hydrothermal vent chimney in the Suiyo Seamount.</title>
        <authorList>
            <person name="Hashimoto Y."/>
            <person name="Nakagawa S."/>
        </authorList>
    </citation>
    <scope>NUCLEOTIDE SEQUENCE</scope>
    <source>
        <strain evidence="1">KT2</strain>
    </source>
</reference>
<protein>
    <recommendedName>
        <fullName evidence="3">Anthranilate phosphoribosyltransferase</fullName>
    </recommendedName>
</protein>
<dbReference type="Proteomes" id="UP000826725">
    <property type="component" value="Chromosome"/>
</dbReference>
<dbReference type="AlphaFoldDB" id="A0A8D5JL84"/>